<keyword evidence="7" id="KW-0137">Centromere</keyword>
<dbReference type="PANTHER" id="PTHR14582">
    <property type="entry name" value="INNER KINETOCHORE SUBUNIT MAL2"/>
    <property type="match status" value="1"/>
</dbReference>
<evidence type="ECO:0000313" key="9">
    <source>
        <dbReference type="EMBL" id="CAH3013677.1"/>
    </source>
</evidence>
<evidence type="ECO:0000313" key="10">
    <source>
        <dbReference type="Proteomes" id="UP001159427"/>
    </source>
</evidence>
<reference evidence="9 10" key="1">
    <citation type="submission" date="2022-05" db="EMBL/GenBank/DDBJ databases">
        <authorList>
            <consortium name="Genoscope - CEA"/>
            <person name="William W."/>
        </authorList>
    </citation>
    <scope>NUCLEOTIDE SEQUENCE [LARGE SCALE GENOMIC DNA]</scope>
</reference>
<evidence type="ECO:0000256" key="3">
    <source>
        <dbReference type="ARBA" id="ARBA00007321"/>
    </source>
</evidence>
<dbReference type="InterPro" id="IPR018464">
    <property type="entry name" value="CENP-O"/>
</dbReference>
<comment type="caution">
    <text evidence="9">The sequence shown here is derived from an EMBL/GenBank/DDBJ whole genome shotgun (WGS) entry which is preliminary data.</text>
</comment>
<protein>
    <recommendedName>
        <fullName evidence="4">Centromere protein O</fullName>
    </recommendedName>
</protein>
<dbReference type="CDD" id="cd23835">
    <property type="entry name" value="DRWD-N_CENP-O"/>
    <property type="match status" value="1"/>
</dbReference>
<keyword evidence="6" id="KW-0539">Nucleus</keyword>
<dbReference type="PANTHER" id="PTHR14582:SF1">
    <property type="entry name" value="CENTROMERE PROTEIN O"/>
    <property type="match status" value="1"/>
</dbReference>
<comment type="similarity">
    <text evidence="3">Belongs to the CENP-O/MCM21 family.</text>
</comment>
<organism evidence="9 10">
    <name type="scientific">Porites evermanni</name>
    <dbReference type="NCBI Taxonomy" id="104178"/>
    <lineage>
        <taxon>Eukaryota</taxon>
        <taxon>Metazoa</taxon>
        <taxon>Cnidaria</taxon>
        <taxon>Anthozoa</taxon>
        <taxon>Hexacorallia</taxon>
        <taxon>Scleractinia</taxon>
        <taxon>Fungiina</taxon>
        <taxon>Poritidae</taxon>
        <taxon>Porites</taxon>
    </lineage>
</organism>
<proteinExistence type="inferred from homology"/>
<evidence type="ECO:0000256" key="1">
    <source>
        <dbReference type="ARBA" id="ARBA00004123"/>
    </source>
</evidence>
<evidence type="ECO:0000256" key="2">
    <source>
        <dbReference type="ARBA" id="ARBA00004584"/>
    </source>
</evidence>
<dbReference type="EMBL" id="CALNXI010000002">
    <property type="protein sequence ID" value="CAH3013677.1"/>
    <property type="molecule type" value="Genomic_DNA"/>
</dbReference>
<evidence type="ECO:0000256" key="8">
    <source>
        <dbReference type="SAM" id="Coils"/>
    </source>
</evidence>
<keyword evidence="5" id="KW-0158">Chromosome</keyword>
<sequence length="235" mass="27334">MAATLTKQRAEVEGSLYELQRLQEKAERRNAVIEVAKQEKAEVDDLQAKVDQLKERRNKLRKRLNNGPHEILQEYLKNSKGQSSRKDIVTGTSNKAIIAAVRMLQKHKLTDLCDTYRLTGISIASQEAKRTCFRCETFFNSRYREPYYIEVELKDNSLKICKHTVPYFIPVDSICQQYLNSDIKKFFMVISEHLNAFVARREQVHLCQELHREKLEGEISCSPAHDFVQFKPKVG</sequence>
<accession>A0ABN8L995</accession>
<dbReference type="Pfam" id="PF09496">
    <property type="entry name" value="CENP-O"/>
    <property type="match status" value="1"/>
</dbReference>
<name>A0ABN8L995_9CNID</name>
<evidence type="ECO:0000256" key="4">
    <source>
        <dbReference type="ARBA" id="ARBA00016395"/>
    </source>
</evidence>
<dbReference type="Proteomes" id="UP001159427">
    <property type="component" value="Unassembled WGS sequence"/>
</dbReference>
<comment type="subcellular location">
    <subcellularLocation>
        <location evidence="2">Chromosome</location>
        <location evidence="2">Centromere</location>
    </subcellularLocation>
    <subcellularLocation>
        <location evidence="1">Nucleus</location>
    </subcellularLocation>
</comment>
<feature type="coiled-coil region" evidence="8">
    <location>
        <begin position="5"/>
        <end position="63"/>
    </location>
</feature>
<evidence type="ECO:0000256" key="7">
    <source>
        <dbReference type="ARBA" id="ARBA00023328"/>
    </source>
</evidence>
<evidence type="ECO:0000256" key="6">
    <source>
        <dbReference type="ARBA" id="ARBA00023242"/>
    </source>
</evidence>
<keyword evidence="10" id="KW-1185">Reference proteome</keyword>
<gene>
    <name evidence="9" type="ORF">PEVE_00013411</name>
</gene>
<evidence type="ECO:0000256" key="5">
    <source>
        <dbReference type="ARBA" id="ARBA00022454"/>
    </source>
</evidence>
<keyword evidence="8" id="KW-0175">Coiled coil</keyword>